<gene>
    <name evidence="2" type="ORF">SNE25_26535</name>
</gene>
<feature type="transmembrane region" description="Helical" evidence="1">
    <location>
        <begin position="21"/>
        <end position="44"/>
    </location>
</feature>
<evidence type="ECO:0008006" key="4">
    <source>
        <dbReference type="Google" id="ProtNLM"/>
    </source>
</evidence>
<reference evidence="2 3" key="1">
    <citation type="submission" date="2023-11" db="EMBL/GenBank/DDBJ databases">
        <title>Analysis of the Genomes of Mucilaginibacter gossypii cycad 4 and M. sabulilitoris SNA2: microbes with the potential for plant growth promotion.</title>
        <authorList>
            <person name="Hirsch A.M."/>
            <person name="Humm E."/>
            <person name="Rubbi M."/>
            <person name="Del Vecchio G."/>
            <person name="Ha S.M."/>
            <person name="Pellegrini M."/>
            <person name="Gunsalus R.P."/>
        </authorList>
    </citation>
    <scope>NUCLEOTIDE SEQUENCE [LARGE SCALE GENOMIC DNA]</scope>
    <source>
        <strain evidence="2 3">SNA2</strain>
    </source>
</reference>
<accession>A0ABZ0TMY0</accession>
<dbReference type="EMBL" id="CP139558">
    <property type="protein sequence ID" value="WPU92885.1"/>
    <property type="molecule type" value="Genomic_DNA"/>
</dbReference>
<evidence type="ECO:0000313" key="2">
    <source>
        <dbReference type="EMBL" id="WPU92885.1"/>
    </source>
</evidence>
<keyword evidence="1" id="KW-0472">Membrane</keyword>
<dbReference type="RefSeq" id="WP_321562043.1">
    <property type="nucleotide sequence ID" value="NZ_CP139558.1"/>
</dbReference>
<evidence type="ECO:0000256" key="1">
    <source>
        <dbReference type="SAM" id="Phobius"/>
    </source>
</evidence>
<keyword evidence="3" id="KW-1185">Reference proteome</keyword>
<dbReference type="Proteomes" id="UP001324380">
    <property type="component" value="Chromosome"/>
</dbReference>
<keyword evidence="1" id="KW-0812">Transmembrane</keyword>
<feature type="transmembrane region" description="Helical" evidence="1">
    <location>
        <begin position="50"/>
        <end position="69"/>
    </location>
</feature>
<sequence length="74" mass="8047">MTYRIITTQADELQTYQMKKIVIPVAIFMIATLFTSCTAIAGIFKAGAAVGILAVVIVIAIIIWIISLFRGKSN</sequence>
<organism evidence="2 3">
    <name type="scientific">Mucilaginibacter sabulilitoris</name>
    <dbReference type="NCBI Taxonomy" id="1173583"/>
    <lineage>
        <taxon>Bacteria</taxon>
        <taxon>Pseudomonadati</taxon>
        <taxon>Bacteroidota</taxon>
        <taxon>Sphingobacteriia</taxon>
        <taxon>Sphingobacteriales</taxon>
        <taxon>Sphingobacteriaceae</taxon>
        <taxon>Mucilaginibacter</taxon>
    </lineage>
</organism>
<evidence type="ECO:0000313" key="3">
    <source>
        <dbReference type="Proteomes" id="UP001324380"/>
    </source>
</evidence>
<protein>
    <recommendedName>
        <fullName evidence="4">Phosphatidate cytidylyltransferase</fullName>
    </recommendedName>
</protein>
<keyword evidence="1" id="KW-1133">Transmembrane helix</keyword>
<name>A0ABZ0TMY0_9SPHI</name>
<proteinExistence type="predicted"/>